<feature type="region of interest" description="Disordered" evidence="1">
    <location>
        <begin position="128"/>
        <end position="168"/>
    </location>
</feature>
<evidence type="ECO:0000313" key="3">
    <source>
        <dbReference type="Proteomes" id="UP000674318"/>
    </source>
</evidence>
<comment type="caution">
    <text evidence="2">The sequence shown here is derived from an EMBL/GenBank/DDBJ whole genome shotgun (WGS) entry which is preliminary data.</text>
</comment>
<feature type="compositionally biased region" description="Basic and acidic residues" evidence="1">
    <location>
        <begin position="626"/>
        <end position="638"/>
    </location>
</feature>
<dbReference type="RefSeq" id="XP_067754172.1">
    <property type="nucleotide sequence ID" value="XM_067898015.1"/>
</dbReference>
<gene>
    <name evidence="2" type="ORF">JKF63_01972</name>
</gene>
<organism evidence="2 3">
    <name type="scientific">Porcisia hertigi</name>
    <dbReference type="NCBI Taxonomy" id="2761500"/>
    <lineage>
        <taxon>Eukaryota</taxon>
        <taxon>Discoba</taxon>
        <taxon>Euglenozoa</taxon>
        <taxon>Kinetoplastea</taxon>
        <taxon>Metakinetoplastina</taxon>
        <taxon>Trypanosomatida</taxon>
        <taxon>Trypanosomatidae</taxon>
        <taxon>Leishmaniinae</taxon>
        <taxon>Porcisia</taxon>
    </lineage>
</organism>
<dbReference type="OrthoDB" id="272073at2759"/>
<name>A0A836L1V0_9TRYP</name>
<feature type="region of interest" description="Disordered" evidence="1">
    <location>
        <begin position="540"/>
        <end position="564"/>
    </location>
</feature>
<accession>A0A836L1V0</accession>
<dbReference type="Proteomes" id="UP000674318">
    <property type="component" value="Unassembled WGS sequence"/>
</dbReference>
<feature type="region of interest" description="Disordered" evidence="1">
    <location>
        <begin position="626"/>
        <end position="676"/>
    </location>
</feature>
<evidence type="ECO:0000256" key="1">
    <source>
        <dbReference type="SAM" id="MobiDB-lite"/>
    </source>
</evidence>
<dbReference type="KEGG" id="phet:94288092"/>
<dbReference type="EMBL" id="JAFJZO010000034">
    <property type="protein sequence ID" value="KAG5494137.1"/>
    <property type="molecule type" value="Genomic_DNA"/>
</dbReference>
<evidence type="ECO:0000313" key="2">
    <source>
        <dbReference type="EMBL" id="KAG5494137.1"/>
    </source>
</evidence>
<protein>
    <submittedName>
        <fullName evidence="2">Uncharacterized protein</fullName>
    </submittedName>
</protein>
<proteinExistence type="predicted"/>
<reference evidence="2 3" key="1">
    <citation type="submission" date="2021-02" db="EMBL/GenBank/DDBJ databases">
        <title>Porcisia hertigi Genome sequencing and assembly.</title>
        <authorList>
            <person name="Almutairi H."/>
            <person name="Gatherer D."/>
        </authorList>
    </citation>
    <scope>NUCLEOTIDE SEQUENCE [LARGE SCALE GENOMIC DNA]</scope>
    <source>
        <strain evidence="2 3">C119</strain>
    </source>
</reference>
<keyword evidence="3" id="KW-1185">Reference proteome</keyword>
<sequence>MESNAPVHAESREMDPLLERLQNSYTRQKRRAAAQTRRRTEHELKAAAAYHSDLPVNLELLSDDTACLFEELQLLLEPRHGQRKSMSREVALLQRIRVQVNREMRASLSCIEQGYTSGFEKLLHTAEKKEPPAPLAKTSAPLSTAAPARNSEPGAAESPAKSSTKLSPTPSHLALREVFSGFISVMAESLAVLLQCEVVRVYLYDTHACLQCVAQFPYRVKRANPMHSNHIAMMAAREVHDIVCQERLAVNGWLSRSQSANYSSDTASEDGVEGKTVVTGLEDIRTCLLLPIFSPQGVGKAYGMIHAVNKQCPTTLGIPADASTEVPHLGFNADDETLASSVARVIGTVCSRYPPDFFSVSGAGEKFRRMAFPGDAEVLSLTAHLPPVLQDEVKEAAEVAQLALTCLTPILVYRVPMESLYEKRLSEGNGQRRKLSIMRSREGTVSSVEFNLRCMNELWEKSRGDNVVLHTQYRVLEEKVHRTQLLLRNILDGVATARAMPLSTDVAQYLHNLEMYGRSERTERMAAYVSEQMLAIPASTTSKLDSPDPSVKTPISQPASSAERCHMGDSELRALQRHHARLNTVTPASLHFEGPSGVRSYTTDPVQKRQQVRFIDELCRLAEKKTLSHPSARRENARRSARPSSLPGVSHGAPAKTPMSSMKRNLGAFEERPFKL</sequence>
<dbReference type="GeneID" id="94288092"/>
<dbReference type="AlphaFoldDB" id="A0A836L1V0"/>